<dbReference type="AlphaFoldDB" id="A0A9Q3P7Z1"/>
<evidence type="ECO:0000256" key="1">
    <source>
        <dbReference type="SAM" id="MobiDB-lite"/>
    </source>
</evidence>
<gene>
    <name evidence="2" type="ORF">O181_091285</name>
</gene>
<evidence type="ECO:0000313" key="2">
    <source>
        <dbReference type="EMBL" id="MBW0551570.1"/>
    </source>
</evidence>
<name>A0A9Q3P7Z1_9BASI</name>
<keyword evidence="3" id="KW-1185">Reference proteome</keyword>
<proteinExistence type="predicted"/>
<evidence type="ECO:0000313" key="3">
    <source>
        <dbReference type="Proteomes" id="UP000765509"/>
    </source>
</evidence>
<protein>
    <submittedName>
        <fullName evidence="2">Uncharacterized protein</fullName>
    </submittedName>
</protein>
<dbReference type="EMBL" id="AVOT02057462">
    <property type="protein sequence ID" value="MBW0551570.1"/>
    <property type="molecule type" value="Genomic_DNA"/>
</dbReference>
<comment type="caution">
    <text evidence="2">The sequence shown here is derived from an EMBL/GenBank/DDBJ whole genome shotgun (WGS) entry which is preliminary data.</text>
</comment>
<sequence>MMASQEPFGKSKQPTLKIPTGSQLYVEHEKQVDGGWKKRPSENVTQSGLLEGNLGLKLNQSKSFGFWNINFSKSDMFFSWVRYGTQWQDSPISGAD</sequence>
<dbReference type="Proteomes" id="UP000765509">
    <property type="component" value="Unassembled WGS sequence"/>
</dbReference>
<feature type="region of interest" description="Disordered" evidence="1">
    <location>
        <begin position="1"/>
        <end position="20"/>
    </location>
</feature>
<reference evidence="2" key="1">
    <citation type="submission" date="2021-03" db="EMBL/GenBank/DDBJ databases">
        <title>Draft genome sequence of rust myrtle Austropuccinia psidii MF-1, a brazilian biotype.</title>
        <authorList>
            <person name="Quecine M.C."/>
            <person name="Pachon D.M.R."/>
            <person name="Bonatelli M.L."/>
            <person name="Correr F.H."/>
            <person name="Franceschini L.M."/>
            <person name="Leite T.F."/>
            <person name="Margarido G.R.A."/>
            <person name="Almeida C.A."/>
            <person name="Ferrarezi J.A."/>
            <person name="Labate C.A."/>
        </authorList>
    </citation>
    <scope>NUCLEOTIDE SEQUENCE</scope>
    <source>
        <strain evidence="2">MF-1</strain>
    </source>
</reference>
<organism evidence="2 3">
    <name type="scientific">Austropuccinia psidii MF-1</name>
    <dbReference type="NCBI Taxonomy" id="1389203"/>
    <lineage>
        <taxon>Eukaryota</taxon>
        <taxon>Fungi</taxon>
        <taxon>Dikarya</taxon>
        <taxon>Basidiomycota</taxon>
        <taxon>Pucciniomycotina</taxon>
        <taxon>Pucciniomycetes</taxon>
        <taxon>Pucciniales</taxon>
        <taxon>Sphaerophragmiaceae</taxon>
        <taxon>Austropuccinia</taxon>
    </lineage>
</organism>
<accession>A0A9Q3P7Z1</accession>